<dbReference type="GO" id="GO:0016020">
    <property type="term" value="C:membrane"/>
    <property type="evidence" value="ECO:0007669"/>
    <property type="project" value="UniProtKB-SubCell"/>
</dbReference>
<evidence type="ECO:0000256" key="1">
    <source>
        <dbReference type="SAM" id="SignalP"/>
    </source>
</evidence>
<dbReference type="EMBL" id="GGFL01007459">
    <property type="protein sequence ID" value="MBW71637.1"/>
    <property type="molecule type" value="Transcribed_RNA"/>
</dbReference>
<reference evidence="3" key="1">
    <citation type="submission" date="2018-01" db="EMBL/GenBank/DDBJ databases">
        <title>An insight into the sialome of Amazonian anophelines.</title>
        <authorList>
            <person name="Ribeiro J.M."/>
            <person name="Scarpassa V."/>
            <person name="Calvo E."/>
        </authorList>
    </citation>
    <scope>NUCLEOTIDE SEQUENCE</scope>
</reference>
<name>A0A2M4D266_ANODA</name>
<keyword evidence="1" id="KW-0732">Signal</keyword>
<dbReference type="PROSITE" id="PS51111">
    <property type="entry name" value="REJ"/>
    <property type="match status" value="1"/>
</dbReference>
<sequence>MMLIIVFIAAVSSITSMSSSSSFIGPPSSSCTSSVSSTNSTSSSSSTPASSSETWSAFGFNFAVASLPDVSSTSASLSLERFMGTAEPVEMRSECSDGFLFVCSVANSATSLLVVVRSTFFGLSSSSKLISITSSGSSSVE</sequence>
<dbReference type="InterPro" id="IPR014010">
    <property type="entry name" value="REJ_dom"/>
</dbReference>
<feature type="chain" id="PRO_5014876083" evidence="1">
    <location>
        <begin position="17"/>
        <end position="141"/>
    </location>
</feature>
<proteinExistence type="predicted"/>
<feature type="domain" description="REJ" evidence="2">
    <location>
        <begin position="1"/>
        <end position="141"/>
    </location>
</feature>
<feature type="signal peptide" evidence="1">
    <location>
        <begin position="1"/>
        <end position="16"/>
    </location>
</feature>
<accession>A0A2M4D266</accession>
<evidence type="ECO:0000313" key="3">
    <source>
        <dbReference type="EMBL" id="MBW71637.1"/>
    </source>
</evidence>
<evidence type="ECO:0000259" key="2">
    <source>
        <dbReference type="PROSITE" id="PS51111"/>
    </source>
</evidence>
<protein>
    <submittedName>
        <fullName evidence="3">Putative cell wall integrity and stress response component 1</fullName>
    </submittedName>
</protein>
<organism evidence="3">
    <name type="scientific">Anopheles darlingi</name>
    <name type="common">Mosquito</name>
    <dbReference type="NCBI Taxonomy" id="43151"/>
    <lineage>
        <taxon>Eukaryota</taxon>
        <taxon>Metazoa</taxon>
        <taxon>Ecdysozoa</taxon>
        <taxon>Arthropoda</taxon>
        <taxon>Hexapoda</taxon>
        <taxon>Insecta</taxon>
        <taxon>Pterygota</taxon>
        <taxon>Neoptera</taxon>
        <taxon>Endopterygota</taxon>
        <taxon>Diptera</taxon>
        <taxon>Nematocera</taxon>
        <taxon>Culicoidea</taxon>
        <taxon>Culicidae</taxon>
        <taxon>Anophelinae</taxon>
        <taxon>Anopheles</taxon>
    </lineage>
</organism>
<dbReference type="AlphaFoldDB" id="A0A2M4D266"/>